<dbReference type="SMART" id="SM00382">
    <property type="entry name" value="AAA"/>
    <property type="match status" value="1"/>
</dbReference>
<organism evidence="5 6">
    <name type="scientific">Pseudonocardia kongjuensis</name>
    <dbReference type="NCBI Taxonomy" id="102227"/>
    <lineage>
        <taxon>Bacteria</taxon>
        <taxon>Bacillati</taxon>
        <taxon>Actinomycetota</taxon>
        <taxon>Actinomycetes</taxon>
        <taxon>Pseudonocardiales</taxon>
        <taxon>Pseudonocardiaceae</taxon>
        <taxon>Pseudonocardia</taxon>
    </lineage>
</organism>
<dbReference type="InterPro" id="IPR017871">
    <property type="entry name" value="ABC_transporter-like_CS"/>
</dbReference>
<evidence type="ECO:0000256" key="2">
    <source>
        <dbReference type="ARBA" id="ARBA00022741"/>
    </source>
</evidence>
<evidence type="ECO:0000256" key="3">
    <source>
        <dbReference type="ARBA" id="ARBA00022840"/>
    </source>
</evidence>
<protein>
    <submittedName>
        <fullName evidence="5">ABC transporter ATP-binding protein</fullName>
    </submittedName>
</protein>
<dbReference type="Pfam" id="PF00005">
    <property type="entry name" value="ABC_tran"/>
    <property type="match status" value="1"/>
</dbReference>
<evidence type="ECO:0000256" key="1">
    <source>
        <dbReference type="ARBA" id="ARBA00022448"/>
    </source>
</evidence>
<dbReference type="PROSITE" id="PS50893">
    <property type="entry name" value="ABC_TRANSPORTER_2"/>
    <property type="match status" value="1"/>
</dbReference>
<dbReference type="InterPro" id="IPR027417">
    <property type="entry name" value="P-loop_NTPase"/>
</dbReference>
<reference evidence="5 6" key="1">
    <citation type="journal article" date="2019" name="Int. J. Syst. Evol. Microbiol.">
        <title>The Global Catalogue of Microorganisms (GCM) 10K type strain sequencing project: providing services to taxonomists for standard genome sequencing and annotation.</title>
        <authorList>
            <consortium name="The Broad Institute Genomics Platform"/>
            <consortium name="The Broad Institute Genome Sequencing Center for Infectious Disease"/>
            <person name="Wu L."/>
            <person name="Ma J."/>
        </authorList>
    </citation>
    <scope>NUCLEOTIDE SEQUENCE [LARGE SCALE GENOMIC DNA]</scope>
    <source>
        <strain evidence="5 6">JCM 11896</strain>
    </source>
</reference>
<keyword evidence="3 5" id="KW-0067">ATP-binding</keyword>
<keyword evidence="1" id="KW-0813">Transport</keyword>
<sequence length="274" mass="29438">MNTTDAPALVIDDVSKSFGDTARPVPALGSVSLTVARGEFVSLIGPSGCGKSTLINIVAGLVGGYAGRVSVSGDPLDGPHPSIGMVFQDDSTFPWLTTRANVEFGMRMAGVPAAERADRASEMLDLIGLRGFADRFPAQLSGGMRQRVALARALAMRPEILLMDEPFAALDEQTRMVLGEELLRLQEELQQTVVFVTHNLGEAVQLSDRVVAMTARPASIKSILEVDLPRPRDSSIVSSDRYGELVAHLWSLLREEAIIAFEQQREAVPAAAAR</sequence>
<evidence type="ECO:0000313" key="6">
    <source>
        <dbReference type="Proteomes" id="UP001501414"/>
    </source>
</evidence>
<dbReference type="PANTHER" id="PTHR42788:SF13">
    <property type="entry name" value="ALIPHATIC SULFONATES IMPORT ATP-BINDING PROTEIN SSUB"/>
    <property type="match status" value="1"/>
</dbReference>
<name>A0ABN1YBS0_9PSEU</name>
<dbReference type="PANTHER" id="PTHR42788">
    <property type="entry name" value="TAURINE IMPORT ATP-BINDING PROTEIN-RELATED"/>
    <property type="match status" value="1"/>
</dbReference>
<feature type="domain" description="ABC transporter" evidence="4">
    <location>
        <begin position="9"/>
        <end position="240"/>
    </location>
</feature>
<gene>
    <name evidence="5" type="ORF">GCM10009613_64530</name>
</gene>
<dbReference type="Gene3D" id="3.40.50.300">
    <property type="entry name" value="P-loop containing nucleotide triphosphate hydrolases"/>
    <property type="match status" value="1"/>
</dbReference>
<dbReference type="Proteomes" id="UP001501414">
    <property type="component" value="Unassembled WGS sequence"/>
</dbReference>
<dbReference type="EMBL" id="BAAAJK010000062">
    <property type="protein sequence ID" value="GAA1403422.1"/>
    <property type="molecule type" value="Genomic_DNA"/>
</dbReference>
<dbReference type="SUPFAM" id="SSF52540">
    <property type="entry name" value="P-loop containing nucleoside triphosphate hydrolases"/>
    <property type="match status" value="1"/>
</dbReference>
<dbReference type="InterPro" id="IPR003593">
    <property type="entry name" value="AAA+_ATPase"/>
</dbReference>
<evidence type="ECO:0000259" key="4">
    <source>
        <dbReference type="PROSITE" id="PS50893"/>
    </source>
</evidence>
<dbReference type="PROSITE" id="PS00211">
    <property type="entry name" value="ABC_TRANSPORTER_1"/>
    <property type="match status" value="1"/>
</dbReference>
<keyword evidence="2" id="KW-0547">Nucleotide-binding</keyword>
<keyword evidence="6" id="KW-1185">Reference proteome</keyword>
<dbReference type="InterPro" id="IPR003439">
    <property type="entry name" value="ABC_transporter-like_ATP-bd"/>
</dbReference>
<comment type="caution">
    <text evidence="5">The sequence shown here is derived from an EMBL/GenBank/DDBJ whole genome shotgun (WGS) entry which is preliminary data.</text>
</comment>
<dbReference type="InterPro" id="IPR050166">
    <property type="entry name" value="ABC_transporter_ATP-bind"/>
</dbReference>
<dbReference type="GO" id="GO:0005524">
    <property type="term" value="F:ATP binding"/>
    <property type="evidence" value="ECO:0007669"/>
    <property type="project" value="UniProtKB-KW"/>
</dbReference>
<accession>A0ABN1YBS0</accession>
<dbReference type="CDD" id="cd03293">
    <property type="entry name" value="ABC_NrtD_SsuB_transporters"/>
    <property type="match status" value="1"/>
</dbReference>
<proteinExistence type="predicted"/>
<evidence type="ECO:0000313" key="5">
    <source>
        <dbReference type="EMBL" id="GAA1403422.1"/>
    </source>
</evidence>
<dbReference type="RefSeq" id="WP_344030348.1">
    <property type="nucleotide sequence ID" value="NZ_BAAAJK010000062.1"/>
</dbReference>